<evidence type="ECO:0000256" key="3">
    <source>
        <dbReference type="ARBA" id="ARBA00022763"/>
    </source>
</evidence>
<dbReference type="InterPro" id="IPR024728">
    <property type="entry name" value="PolY_HhH_motif"/>
</dbReference>
<evidence type="ECO:0000256" key="2">
    <source>
        <dbReference type="ARBA" id="ARBA00022457"/>
    </source>
</evidence>
<dbReference type="SUPFAM" id="SSF56672">
    <property type="entry name" value="DNA/RNA polymerases"/>
    <property type="match status" value="1"/>
</dbReference>
<keyword evidence="3" id="KW-0227">DNA damage</keyword>
<dbReference type="Gene3D" id="3.30.70.270">
    <property type="match status" value="1"/>
</dbReference>
<keyword evidence="2" id="KW-0515">Mutator protein</keyword>
<keyword evidence="4" id="KW-0808">Transferase</keyword>
<keyword evidence="4" id="KW-0239">DNA-directed DNA polymerase</keyword>
<dbReference type="Gene3D" id="3.30.1490.100">
    <property type="entry name" value="DNA polymerase, Y-family, little finger domain"/>
    <property type="match status" value="1"/>
</dbReference>
<name>A0A1G8Z177_9BACI</name>
<evidence type="ECO:0000256" key="4">
    <source>
        <dbReference type="ARBA" id="ARBA00022932"/>
    </source>
</evidence>
<dbReference type="AlphaFoldDB" id="A0A1G8Z177"/>
<evidence type="ECO:0000256" key="1">
    <source>
        <dbReference type="ARBA" id="ARBA00010945"/>
    </source>
</evidence>
<organism evidence="6 7">
    <name type="scientific">Sediminibacillus albus</name>
    <dbReference type="NCBI Taxonomy" id="407036"/>
    <lineage>
        <taxon>Bacteria</taxon>
        <taxon>Bacillati</taxon>
        <taxon>Bacillota</taxon>
        <taxon>Bacilli</taxon>
        <taxon>Bacillales</taxon>
        <taxon>Bacillaceae</taxon>
        <taxon>Sediminibacillus</taxon>
    </lineage>
</organism>
<feature type="domain" description="UmuC" evidence="5">
    <location>
        <begin position="13"/>
        <end position="199"/>
    </location>
</feature>
<dbReference type="GO" id="GO:0006281">
    <property type="term" value="P:DNA repair"/>
    <property type="evidence" value="ECO:0007669"/>
    <property type="project" value="InterPro"/>
</dbReference>
<dbReference type="InterPro" id="IPR036775">
    <property type="entry name" value="DNA_pol_Y-fam_lit_finger_sf"/>
</dbReference>
<dbReference type="InterPro" id="IPR043502">
    <property type="entry name" value="DNA/RNA_pol_sf"/>
</dbReference>
<dbReference type="SUPFAM" id="SSF100879">
    <property type="entry name" value="Lesion bypass DNA polymerase (Y-family), little finger domain"/>
    <property type="match status" value="1"/>
</dbReference>
<dbReference type="CDD" id="cd01700">
    <property type="entry name" value="PolY_Pol_V_umuC"/>
    <property type="match status" value="1"/>
</dbReference>
<dbReference type="Pfam" id="PF11798">
    <property type="entry name" value="IMS_HHH"/>
    <property type="match status" value="1"/>
</dbReference>
<dbReference type="PANTHER" id="PTHR11076:SF35">
    <property type="entry name" value="DNA REPAIR PROTEIN HOMOLOG YOBH"/>
    <property type="match status" value="1"/>
</dbReference>
<comment type="similarity">
    <text evidence="1">Belongs to the DNA polymerase type-Y family.</text>
</comment>
<dbReference type="GO" id="GO:0003684">
    <property type="term" value="F:damaged DNA binding"/>
    <property type="evidence" value="ECO:0007669"/>
    <property type="project" value="InterPro"/>
</dbReference>
<dbReference type="Gene3D" id="3.40.1170.60">
    <property type="match status" value="1"/>
</dbReference>
<protein>
    <submittedName>
        <fullName evidence="6">DNA polymerase V</fullName>
    </submittedName>
</protein>
<dbReference type="EMBL" id="FNFL01000002">
    <property type="protein sequence ID" value="SDK08763.1"/>
    <property type="molecule type" value="Genomic_DNA"/>
</dbReference>
<evidence type="ECO:0000313" key="7">
    <source>
        <dbReference type="Proteomes" id="UP000198694"/>
    </source>
</evidence>
<keyword evidence="4" id="KW-0548">Nucleotidyltransferase</keyword>
<dbReference type="STRING" id="407036.SAMN05216243_1940"/>
<proteinExistence type="inferred from homology"/>
<dbReference type="InterPro" id="IPR043128">
    <property type="entry name" value="Rev_trsase/Diguanyl_cyclase"/>
</dbReference>
<reference evidence="6 7" key="1">
    <citation type="submission" date="2016-10" db="EMBL/GenBank/DDBJ databases">
        <authorList>
            <person name="de Groot N.N."/>
        </authorList>
    </citation>
    <scope>NUCLEOTIDE SEQUENCE [LARGE SCALE GENOMIC DNA]</scope>
    <source>
        <strain evidence="6 7">CGMCC 1.6502</strain>
    </source>
</reference>
<dbReference type="GO" id="GO:0005829">
    <property type="term" value="C:cytosol"/>
    <property type="evidence" value="ECO:0007669"/>
    <property type="project" value="TreeGrafter"/>
</dbReference>
<dbReference type="PANTHER" id="PTHR11076">
    <property type="entry name" value="DNA REPAIR POLYMERASE UMUC / TRANSFERASE FAMILY MEMBER"/>
    <property type="match status" value="1"/>
</dbReference>
<dbReference type="Pfam" id="PF11799">
    <property type="entry name" value="IMS_C"/>
    <property type="match status" value="1"/>
</dbReference>
<accession>A0A1G8Z177</accession>
<keyword evidence="7" id="KW-1185">Reference proteome</keyword>
<dbReference type="Proteomes" id="UP000198694">
    <property type="component" value="Unassembled WGS sequence"/>
</dbReference>
<dbReference type="GO" id="GO:0003887">
    <property type="term" value="F:DNA-directed DNA polymerase activity"/>
    <property type="evidence" value="ECO:0007669"/>
    <property type="project" value="InterPro"/>
</dbReference>
<gene>
    <name evidence="6" type="ORF">SAMN05216243_1940</name>
</gene>
<dbReference type="InterPro" id="IPR050116">
    <property type="entry name" value="DNA_polymerase-Y"/>
</dbReference>
<sequence length="418" mass="47047">MLSANLKLPENSILCIDMRSFYASVECVKRGLDPMKEKLAVVGDVNRSGSIILAASPELKKQHGIKNVSRFFELPNDPGIHIAEAKMSDYLKVSVEITKLVNQYVPKEAIHQYSVDELWVTVNGLEKLYGGRWEIARMIKQELYDTMGLTCSIGIGDNKFLAKVVMDLYAKQTGIAECTYKDVKEKLWPVPVENIWGIGKKMMSNLNRMGIVTLGQLANFPLERLKKRFGVMGEQLYWHAWGADLSPVIGDFQKQEQKGFGHGITLLRDYHGDEVFACILDLCEEACRRARTAGKAGRTVHLGVGYCQETGGGFSRSKSVALPTNITMEMYGVCMQLFNEFYDGVSKIRRVFITLNNLYKDEETQLDLFTDKTKQKDLGYVMDQIREKHGSTSLLRATSFTDLGITLDRSRKIGGHKA</sequence>
<dbReference type="InterPro" id="IPR017961">
    <property type="entry name" value="DNA_pol_Y-fam_little_finger"/>
</dbReference>
<dbReference type="InterPro" id="IPR001126">
    <property type="entry name" value="UmuC"/>
</dbReference>
<evidence type="ECO:0000313" key="6">
    <source>
        <dbReference type="EMBL" id="SDK08763.1"/>
    </source>
</evidence>
<dbReference type="Gene3D" id="1.10.150.20">
    <property type="entry name" value="5' to 3' exonuclease, C-terminal subdomain"/>
    <property type="match status" value="1"/>
</dbReference>
<dbReference type="GO" id="GO:0042276">
    <property type="term" value="P:error-prone translesion synthesis"/>
    <property type="evidence" value="ECO:0007669"/>
    <property type="project" value="TreeGrafter"/>
</dbReference>
<dbReference type="GO" id="GO:0009432">
    <property type="term" value="P:SOS response"/>
    <property type="evidence" value="ECO:0007669"/>
    <property type="project" value="TreeGrafter"/>
</dbReference>
<evidence type="ECO:0000259" key="5">
    <source>
        <dbReference type="PROSITE" id="PS50173"/>
    </source>
</evidence>
<dbReference type="Pfam" id="PF00817">
    <property type="entry name" value="IMS"/>
    <property type="match status" value="1"/>
</dbReference>
<dbReference type="PROSITE" id="PS50173">
    <property type="entry name" value="UMUC"/>
    <property type="match status" value="1"/>
</dbReference>